<keyword evidence="2" id="KW-1185">Reference proteome</keyword>
<gene>
    <name evidence="1" type="ORF">SAMN05216552_1003188</name>
</gene>
<dbReference type="PANTHER" id="PTHR35175:SF2">
    <property type="entry name" value="DUF1289 DOMAIN-CONTAINING PROTEIN"/>
    <property type="match status" value="1"/>
</dbReference>
<reference evidence="2" key="1">
    <citation type="submission" date="2016-10" db="EMBL/GenBank/DDBJ databases">
        <authorList>
            <person name="Varghese N."/>
            <person name="Submissions S."/>
        </authorList>
    </citation>
    <scope>NUCLEOTIDE SEQUENCE [LARGE SCALE GENOMIC DNA]</scope>
    <source>
        <strain evidence="2">CGMCC 1.11014</strain>
    </source>
</reference>
<dbReference type="AlphaFoldDB" id="A0A1I7GAH6"/>
<evidence type="ECO:0000313" key="1">
    <source>
        <dbReference type="EMBL" id="SFU45442.1"/>
    </source>
</evidence>
<dbReference type="InterPro" id="IPR010710">
    <property type="entry name" value="DUF1289"/>
</dbReference>
<protein>
    <recommendedName>
        <fullName evidence="3">DUF1289 domain-containing protein</fullName>
    </recommendedName>
</protein>
<dbReference type="PANTHER" id="PTHR35175">
    <property type="entry name" value="DUF1289 DOMAIN-CONTAINING PROTEIN"/>
    <property type="match status" value="1"/>
</dbReference>
<dbReference type="Pfam" id="PF06945">
    <property type="entry name" value="DUF1289"/>
    <property type="match status" value="1"/>
</dbReference>
<accession>A0A1I7GAH6</accession>
<name>A0A1I7GAH6_9BURK</name>
<dbReference type="OrthoDB" id="8911262at2"/>
<dbReference type="EMBL" id="FPBO01000003">
    <property type="protein sequence ID" value="SFU45442.1"/>
    <property type="molecule type" value="Genomic_DNA"/>
</dbReference>
<dbReference type="STRING" id="1035707.SAMN05216552_1003188"/>
<evidence type="ECO:0008006" key="3">
    <source>
        <dbReference type="Google" id="ProtNLM"/>
    </source>
</evidence>
<evidence type="ECO:0000313" key="2">
    <source>
        <dbReference type="Proteomes" id="UP000199391"/>
    </source>
</evidence>
<dbReference type="Proteomes" id="UP000199391">
    <property type="component" value="Unassembled WGS sequence"/>
</dbReference>
<dbReference type="RefSeq" id="WP_093554093.1">
    <property type="nucleotide sequence ID" value="NZ_FPBO01000003.1"/>
</dbReference>
<organism evidence="1 2">
    <name type="scientific">Pseudoduganella namucuonensis</name>
    <dbReference type="NCBI Taxonomy" id="1035707"/>
    <lineage>
        <taxon>Bacteria</taxon>
        <taxon>Pseudomonadati</taxon>
        <taxon>Pseudomonadota</taxon>
        <taxon>Betaproteobacteria</taxon>
        <taxon>Burkholderiales</taxon>
        <taxon>Oxalobacteraceae</taxon>
        <taxon>Telluria group</taxon>
        <taxon>Pseudoduganella</taxon>
    </lineage>
</organism>
<proteinExistence type="predicted"/>
<sequence>MSPDSPTGAPALASLVPSPCVSLCKMNRETGYCEGCLRSIDEIVAWGRADDDFKRAVWEAIRQREQLIDFE</sequence>